<name>A0A139HTZ2_9PEZI</name>
<dbReference type="Gene3D" id="3.90.79.10">
    <property type="entry name" value="Nucleoside Triphosphate Pyrophosphohydrolase"/>
    <property type="match status" value="1"/>
</dbReference>
<protein>
    <recommendedName>
        <fullName evidence="1">Nudix hydrolase domain-containing protein</fullName>
    </recommendedName>
</protein>
<dbReference type="InterPro" id="IPR015797">
    <property type="entry name" value="NUDIX_hydrolase-like_dom_sf"/>
</dbReference>
<dbReference type="STRING" id="321146.A0A139HTZ2"/>
<organism evidence="2 3">
    <name type="scientific">Pseudocercospora eumusae</name>
    <dbReference type="NCBI Taxonomy" id="321146"/>
    <lineage>
        <taxon>Eukaryota</taxon>
        <taxon>Fungi</taxon>
        <taxon>Dikarya</taxon>
        <taxon>Ascomycota</taxon>
        <taxon>Pezizomycotina</taxon>
        <taxon>Dothideomycetes</taxon>
        <taxon>Dothideomycetidae</taxon>
        <taxon>Mycosphaerellales</taxon>
        <taxon>Mycosphaerellaceae</taxon>
        <taxon>Pseudocercospora</taxon>
    </lineage>
</organism>
<dbReference type="Pfam" id="PF00293">
    <property type="entry name" value="NUDIX"/>
    <property type="match status" value="1"/>
</dbReference>
<evidence type="ECO:0000259" key="1">
    <source>
        <dbReference type="PROSITE" id="PS51462"/>
    </source>
</evidence>
<feature type="domain" description="Nudix hydrolase" evidence="1">
    <location>
        <begin position="22"/>
        <end position="147"/>
    </location>
</feature>
<sequence>MASNSDIEVLTIGEPDDSVKYEERAAVRCVLRKGTDICIIHVKKGNFYKLPGGDIEPDDANDSVACKRSALEETGCEVDVQPEMIAKTIEHHITLKQESRAYICPVIQDTGKVKFTDEGLTHVWCSVDEALQKTRNTKPTTFLGQYIRKRDEHILECYKVLQLGKLGRD</sequence>
<dbReference type="OrthoDB" id="2011998at2759"/>
<evidence type="ECO:0000313" key="3">
    <source>
        <dbReference type="Proteomes" id="UP000070133"/>
    </source>
</evidence>
<dbReference type="PROSITE" id="PS51462">
    <property type="entry name" value="NUDIX"/>
    <property type="match status" value="1"/>
</dbReference>
<dbReference type="EMBL" id="LFZN01000009">
    <property type="protein sequence ID" value="KXT05918.1"/>
    <property type="molecule type" value="Genomic_DNA"/>
</dbReference>
<comment type="caution">
    <text evidence="2">The sequence shown here is derived from an EMBL/GenBank/DDBJ whole genome shotgun (WGS) entry which is preliminary data.</text>
</comment>
<dbReference type="SUPFAM" id="SSF55811">
    <property type="entry name" value="Nudix"/>
    <property type="match status" value="1"/>
</dbReference>
<dbReference type="InterPro" id="IPR000086">
    <property type="entry name" value="NUDIX_hydrolase_dom"/>
</dbReference>
<proteinExistence type="predicted"/>
<dbReference type="Proteomes" id="UP000070133">
    <property type="component" value="Unassembled WGS sequence"/>
</dbReference>
<gene>
    <name evidence="2" type="ORF">AC578_317</name>
</gene>
<dbReference type="AlphaFoldDB" id="A0A139HTZ2"/>
<evidence type="ECO:0000313" key="2">
    <source>
        <dbReference type="EMBL" id="KXT05918.1"/>
    </source>
</evidence>
<keyword evidence="3" id="KW-1185">Reference proteome</keyword>
<reference evidence="2 3" key="1">
    <citation type="submission" date="2015-07" db="EMBL/GenBank/DDBJ databases">
        <title>Comparative genomics of the Sigatoka disease complex on banana suggests a link between parallel evolutionary changes in Pseudocercospora fijiensis and Pseudocercospora eumusae and increased virulence on the banana host.</title>
        <authorList>
            <person name="Chang T.-C."/>
            <person name="Salvucci A."/>
            <person name="Crous P.W."/>
            <person name="Stergiopoulos I."/>
        </authorList>
    </citation>
    <scope>NUCLEOTIDE SEQUENCE [LARGE SCALE GENOMIC DNA]</scope>
    <source>
        <strain evidence="2 3">CBS 114824</strain>
    </source>
</reference>
<accession>A0A139HTZ2</accession>